<evidence type="ECO:0000313" key="2">
    <source>
        <dbReference type="EMBL" id="SHJ91293.1"/>
    </source>
</evidence>
<keyword evidence="3" id="KW-1185">Reference proteome</keyword>
<accession>A0A1M6N6P5</accession>
<name>A0A1M6N6P5_9CLOT</name>
<gene>
    <name evidence="2" type="ORF">SAMN05444401_0112</name>
</gene>
<evidence type="ECO:0000313" key="3">
    <source>
        <dbReference type="Proteomes" id="UP000184080"/>
    </source>
</evidence>
<dbReference type="AlphaFoldDB" id="A0A1M6N6P5"/>
<keyword evidence="1" id="KW-0732">Signal</keyword>
<feature type="signal peptide" evidence="1">
    <location>
        <begin position="1"/>
        <end position="23"/>
    </location>
</feature>
<sequence>MRKLKLIACTLALGLLCSTPLVAKASFTDKGNKATFTSTGVYVLGFTGSNDGYAAVGVYGVKFGKTKLLISDTGTNWAQTSTIFAPEWENPTVFCYHDCRTDSARTEVR</sequence>
<dbReference type="RefSeq" id="WP_073011724.1">
    <property type="nucleotide sequence ID" value="NZ_FQZO01000010.1"/>
</dbReference>
<organism evidence="2 3">
    <name type="scientific">Clostridium amylolyticum</name>
    <dbReference type="NCBI Taxonomy" id="1121298"/>
    <lineage>
        <taxon>Bacteria</taxon>
        <taxon>Bacillati</taxon>
        <taxon>Bacillota</taxon>
        <taxon>Clostridia</taxon>
        <taxon>Eubacteriales</taxon>
        <taxon>Clostridiaceae</taxon>
        <taxon>Clostridium</taxon>
    </lineage>
</organism>
<evidence type="ECO:0000256" key="1">
    <source>
        <dbReference type="SAM" id="SignalP"/>
    </source>
</evidence>
<dbReference type="Proteomes" id="UP000184080">
    <property type="component" value="Unassembled WGS sequence"/>
</dbReference>
<dbReference type="STRING" id="1121298.SAMN05444401_0112"/>
<dbReference type="EMBL" id="FQZO01000010">
    <property type="protein sequence ID" value="SHJ91293.1"/>
    <property type="molecule type" value="Genomic_DNA"/>
</dbReference>
<feature type="chain" id="PRO_5039229615" evidence="1">
    <location>
        <begin position="24"/>
        <end position="109"/>
    </location>
</feature>
<protein>
    <submittedName>
        <fullName evidence="2">Uncharacterized protein</fullName>
    </submittedName>
</protein>
<proteinExistence type="predicted"/>
<reference evidence="2 3" key="1">
    <citation type="submission" date="2016-11" db="EMBL/GenBank/DDBJ databases">
        <authorList>
            <person name="Jaros S."/>
            <person name="Januszkiewicz K."/>
            <person name="Wedrychowicz H."/>
        </authorList>
    </citation>
    <scope>NUCLEOTIDE SEQUENCE [LARGE SCALE GENOMIC DNA]</scope>
    <source>
        <strain evidence="2 3">DSM 21864</strain>
    </source>
</reference>